<name>A0A109UGJ5_9FIRM</name>
<evidence type="ECO:0000313" key="2">
    <source>
        <dbReference type="Proteomes" id="UP000063781"/>
    </source>
</evidence>
<gene>
    <name evidence="1" type="ORF">AOC36_01945</name>
</gene>
<dbReference type="Proteomes" id="UP000063781">
    <property type="component" value="Chromosome"/>
</dbReference>
<dbReference type="EMBL" id="CP013213">
    <property type="protein sequence ID" value="AMC92788.1"/>
    <property type="molecule type" value="Genomic_DNA"/>
</dbReference>
<evidence type="ECO:0000313" key="1">
    <source>
        <dbReference type="EMBL" id="AMC92788.1"/>
    </source>
</evidence>
<dbReference type="STRING" id="1514105.AOC36_01945"/>
<dbReference type="AlphaFoldDB" id="A0A109UGJ5"/>
<proteinExistence type="predicted"/>
<organism evidence="1 2">
    <name type="scientific">Erysipelothrix larvae</name>
    <dbReference type="NCBI Taxonomy" id="1514105"/>
    <lineage>
        <taxon>Bacteria</taxon>
        <taxon>Bacillati</taxon>
        <taxon>Bacillota</taxon>
        <taxon>Erysipelotrichia</taxon>
        <taxon>Erysipelotrichales</taxon>
        <taxon>Erysipelotrichaceae</taxon>
        <taxon>Erysipelothrix</taxon>
    </lineage>
</organism>
<dbReference type="KEGG" id="erl:AOC36_01945"/>
<keyword evidence="2" id="KW-1185">Reference proteome</keyword>
<sequence>MKCVKFACSDPIDWFYIHPIYNQSLHYTTRIYRLLYIWKVTIKTYTTAQALLKHREDQRVGGTHLFIEGVAVSDFSSHDTIHIDILSSPNRWLWFIEPIKVFFQ</sequence>
<accession>A0A109UGJ5</accession>
<protein>
    <submittedName>
        <fullName evidence="1">Uncharacterized protein</fullName>
    </submittedName>
</protein>
<reference evidence="1 2" key="1">
    <citation type="submission" date="2015-10" db="EMBL/GenBank/DDBJ databases">
        <title>Erysipelothrix larvae sp. LV19 isolated from the larval gut of the rhinoceros beetle, Trypoxylus dichotomus.</title>
        <authorList>
            <person name="Lim S."/>
            <person name="Kim B.-C."/>
        </authorList>
    </citation>
    <scope>NUCLEOTIDE SEQUENCE [LARGE SCALE GENOMIC DNA]</scope>
    <source>
        <strain evidence="1 2">LV19</strain>
    </source>
</reference>